<dbReference type="SUPFAM" id="SSF53098">
    <property type="entry name" value="Ribonuclease H-like"/>
    <property type="match status" value="1"/>
</dbReference>
<comment type="caution">
    <text evidence="4">The sequence shown here is derived from an EMBL/GenBank/DDBJ whole genome shotgun (WGS) entry which is preliminary data.</text>
</comment>
<dbReference type="Gene3D" id="3.30.420.10">
    <property type="entry name" value="Ribonuclease H-like superfamily/Ribonuclease H"/>
    <property type="match status" value="1"/>
</dbReference>
<evidence type="ECO:0000256" key="2">
    <source>
        <dbReference type="ARBA" id="ARBA00020311"/>
    </source>
</evidence>
<comment type="similarity">
    <text evidence="1">Belongs to the DNA polymerase type-A family.</text>
</comment>
<dbReference type="GO" id="GO:0006302">
    <property type="term" value="P:double-strand break repair"/>
    <property type="evidence" value="ECO:0007669"/>
    <property type="project" value="TreeGrafter"/>
</dbReference>
<dbReference type="InterPro" id="IPR043502">
    <property type="entry name" value="DNA/RNA_pol_sf"/>
</dbReference>
<protein>
    <recommendedName>
        <fullName evidence="2">DNA polymerase I</fullName>
    </recommendedName>
</protein>
<evidence type="ECO:0000313" key="4">
    <source>
        <dbReference type="EMBL" id="MDR9897820.1"/>
    </source>
</evidence>
<dbReference type="GO" id="GO:0008408">
    <property type="term" value="F:3'-5' exonuclease activity"/>
    <property type="evidence" value="ECO:0007669"/>
    <property type="project" value="InterPro"/>
</dbReference>
<keyword evidence="5" id="KW-1185">Reference proteome</keyword>
<feature type="domain" description="3'-5' exonuclease" evidence="3">
    <location>
        <begin position="16"/>
        <end position="234"/>
    </location>
</feature>
<reference evidence="5" key="1">
    <citation type="journal article" date="2021" name="Science">
        <title>Hunting the eagle killer: A cyanobacterial neurotoxin causes vacuolar myelinopathy.</title>
        <authorList>
            <person name="Breinlinger S."/>
            <person name="Phillips T.J."/>
            <person name="Haram B.N."/>
            <person name="Mares J."/>
            <person name="Martinez Yerena J.A."/>
            <person name="Hrouzek P."/>
            <person name="Sobotka R."/>
            <person name="Henderson W.M."/>
            <person name="Schmieder P."/>
            <person name="Williams S.M."/>
            <person name="Lauderdale J.D."/>
            <person name="Wilde H.D."/>
            <person name="Gerrin W."/>
            <person name="Kust A."/>
            <person name="Washington J.W."/>
            <person name="Wagner C."/>
            <person name="Geier B."/>
            <person name="Liebeke M."/>
            <person name="Enke H."/>
            <person name="Niedermeyer T.H.J."/>
            <person name="Wilde S.B."/>
        </authorList>
    </citation>
    <scope>NUCLEOTIDE SEQUENCE [LARGE SCALE GENOMIC DNA]</scope>
    <source>
        <strain evidence="5">Thurmond2011</strain>
    </source>
</reference>
<dbReference type="Gene3D" id="1.10.150.20">
    <property type="entry name" value="5' to 3' exonuclease, C-terminal subdomain"/>
    <property type="match status" value="1"/>
</dbReference>
<dbReference type="RefSeq" id="WP_243902120.1">
    <property type="nucleotide sequence ID" value="NZ_CAWQFN010000488.1"/>
</dbReference>
<sequence>MSKKNNVSFHQYSLMLEPDETKKESIVLINDSRFNQCVEVWKNCKRFGFDLETYSTIRDSDGGLSPDTGEIRLIQIAVTDSFNRTAVMVIDLGWTPQERAQSHEQLKLIGFWTTLRERLANPKVQVVGHSMGFEQSFMLAKYGFPIRNIIDTQLLSQVYWAGLTQWLDQKNGRPHSLESLCLRLGITIDKSAQTSDWRWGELAKGKLSNRQINYAATDAAVVLEIYDKLKPLMEAVGSWEHGLIECAAAPAFAQMEHYGMPVNSTVLQQVSAEYELVLEKLFSQLHATFPEAVGAINSPKTLLPLINAKFKLNLKNTSAETLSAYWRIPSLKLLSLIRTQQNYINYLKGIARNLKDGRVRGSYNQIGPMGLGRSNCREPNLQTPPHPDKMPYELRQLNRKSVRSVFVAPAGYNYIIHDLMSAHTAIAAQASGDNLLIQKLNSPTGDAFCVIAAKIASSQGFGQEWTEENIKHWKNDKTHPYHSQAALLRLVSKNAHYGSQNGSGPKRHQETVRVGSGIELSLAEAKLHISSWKNTYSTLAQFQWQLVQDANKFKPSVLGLAEIEARTKFGVGCVKSLSGRYVFLPKYPQDFGDRKQRSVRLPDACAAYWTLTEATIIKLAKAKFIEIYDQHPEWVGKVWIGNSCHDELDVISNTKYAQDVASTIQQAMRWSMSQFISLVPVHRNEPPESIICNSWADKA</sequence>
<dbReference type="SUPFAM" id="SSF56672">
    <property type="entry name" value="DNA/RNA polymerases"/>
    <property type="match status" value="1"/>
</dbReference>
<name>A0AAP5IAA4_9CYAN</name>
<dbReference type="GO" id="GO:0006261">
    <property type="term" value="P:DNA-templated DNA replication"/>
    <property type="evidence" value="ECO:0007669"/>
    <property type="project" value="InterPro"/>
</dbReference>
<gene>
    <name evidence="4" type="ORF">G7B40_025125</name>
</gene>
<dbReference type="Gene3D" id="3.30.70.370">
    <property type="match status" value="1"/>
</dbReference>
<dbReference type="Pfam" id="PF00476">
    <property type="entry name" value="DNA_pol_A"/>
    <property type="match status" value="1"/>
</dbReference>
<dbReference type="AlphaFoldDB" id="A0AAP5IAA4"/>
<evidence type="ECO:0000313" key="5">
    <source>
        <dbReference type="Proteomes" id="UP000667802"/>
    </source>
</evidence>
<dbReference type="InterPro" id="IPR002562">
    <property type="entry name" value="3'-5'_exonuclease_dom"/>
</dbReference>
<dbReference type="InterPro" id="IPR012337">
    <property type="entry name" value="RNaseH-like_sf"/>
</dbReference>
<dbReference type="InterPro" id="IPR002298">
    <property type="entry name" value="DNA_polymerase_A"/>
</dbReference>
<dbReference type="Pfam" id="PF01612">
    <property type="entry name" value="DNA_pol_A_exo1"/>
    <property type="match status" value="1"/>
</dbReference>
<dbReference type="Proteomes" id="UP000667802">
    <property type="component" value="Unassembled WGS sequence"/>
</dbReference>
<evidence type="ECO:0000256" key="1">
    <source>
        <dbReference type="ARBA" id="ARBA00007705"/>
    </source>
</evidence>
<accession>A0AAP5IAA4</accession>
<dbReference type="EMBL" id="JAALHA020000014">
    <property type="protein sequence ID" value="MDR9897820.1"/>
    <property type="molecule type" value="Genomic_DNA"/>
</dbReference>
<dbReference type="SMART" id="SM00474">
    <property type="entry name" value="35EXOc"/>
    <property type="match status" value="1"/>
</dbReference>
<dbReference type="InterPro" id="IPR001098">
    <property type="entry name" value="DNA-dir_DNA_pol_A_palm_dom"/>
</dbReference>
<dbReference type="GO" id="GO:0003887">
    <property type="term" value="F:DNA-directed DNA polymerase activity"/>
    <property type="evidence" value="ECO:0007669"/>
    <property type="project" value="InterPro"/>
</dbReference>
<proteinExistence type="inferred from homology"/>
<dbReference type="PANTHER" id="PTHR10133">
    <property type="entry name" value="DNA POLYMERASE I"/>
    <property type="match status" value="1"/>
</dbReference>
<organism evidence="4 5">
    <name type="scientific">Aetokthonos hydrillicola Thurmond2011</name>
    <dbReference type="NCBI Taxonomy" id="2712845"/>
    <lineage>
        <taxon>Bacteria</taxon>
        <taxon>Bacillati</taxon>
        <taxon>Cyanobacteriota</taxon>
        <taxon>Cyanophyceae</taxon>
        <taxon>Nostocales</taxon>
        <taxon>Hapalosiphonaceae</taxon>
        <taxon>Aetokthonos</taxon>
    </lineage>
</organism>
<dbReference type="InterPro" id="IPR036397">
    <property type="entry name" value="RNaseH_sf"/>
</dbReference>
<dbReference type="GO" id="GO:0003677">
    <property type="term" value="F:DNA binding"/>
    <property type="evidence" value="ECO:0007669"/>
    <property type="project" value="InterPro"/>
</dbReference>
<evidence type="ECO:0000259" key="3">
    <source>
        <dbReference type="SMART" id="SM00474"/>
    </source>
</evidence>
<dbReference type="PANTHER" id="PTHR10133:SF62">
    <property type="entry name" value="DNA POLYMERASE THETA"/>
    <property type="match status" value="1"/>
</dbReference>